<dbReference type="EMBL" id="GBXM01001111">
    <property type="protein sequence ID" value="JAI07467.1"/>
    <property type="molecule type" value="Transcribed_RNA"/>
</dbReference>
<reference evidence="1" key="2">
    <citation type="journal article" date="2015" name="Fish Shellfish Immunol.">
        <title>Early steps in the European eel (Anguilla anguilla)-Vibrio vulnificus interaction in the gills: Role of the RtxA13 toxin.</title>
        <authorList>
            <person name="Callol A."/>
            <person name="Pajuelo D."/>
            <person name="Ebbesson L."/>
            <person name="Teles M."/>
            <person name="MacKenzie S."/>
            <person name="Amaro C."/>
        </authorList>
    </citation>
    <scope>NUCLEOTIDE SEQUENCE</scope>
</reference>
<organism evidence="1">
    <name type="scientific">Anguilla anguilla</name>
    <name type="common">European freshwater eel</name>
    <name type="synonym">Muraena anguilla</name>
    <dbReference type="NCBI Taxonomy" id="7936"/>
    <lineage>
        <taxon>Eukaryota</taxon>
        <taxon>Metazoa</taxon>
        <taxon>Chordata</taxon>
        <taxon>Craniata</taxon>
        <taxon>Vertebrata</taxon>
        <taxon>Euteleostomi</taxon>
        <taxon>Actinopterygii</taxon>
        <taxon>Neopterygii</taxon>
        <taxon>Teleostei</taxon>
        <taxon>Anguilliformes</taxon>
        <taxon>Anguillidae</taxon>
        <taxon>Anguilla</taxon>
    </lineage>
</organism>
<proteinExistence type="predicted"/>
<name>A0A0E9XYG7_ANGAN</name>
<protein>
    <submittedName>
        <fullName evidence="1">Uncharacterized protein</fullName>
    </submittedName>
</protein>
<sequence length="35" mass="4087">MFKNKFNLGMIHFTMAFDSAVYYVGANGRSNFFFL</sequence>
<reference evidence="1" key="1">
    <citation type="submission" date="2014-11" db="EMBL/GenBank/DDBJ databases">
        <authorList>
            <person name="Amaro Gonzalez C."/>
        </authorList>
    </citation>
    <scope>NUCLEOTIDE SEQUENCE</scope>
</reference>
<dbReference type="AlphaFoldDB" id="A0A0E9XYG7"/>
<accession>A0A0E9XYG7</accession>
<evidence type="ECO:0000313" key="1">
    <source>
        <dbReference type="EMBL" id="JAI07467.1"/>
    </source>
</evidence>